<dbReference type="PANTHER" id="PTHR41248:SF1">
    <property type="entry name" value="NORD PROTEIN"/>
    <property type="match status" value="1"/>
</dbReference>
<comment type="caution">
    <text evidence="3">The sequence shown here is derived from an EMBL/GenBank/DDBJ whole genome shotgun (WGS) entry which is preliminary data.</text>
</comment>
<proteinExistence type="predicted"/>
<evidence type="ECO:0000313" key="3">
    <source>
        <dbReference type="EMBL" id="TDL95589.1"/>
    </source>
</evidence>
<evidence type="ECO:0000313" key="4">
    <source>
        <dbReference type="Proteomes" id="UP000295310"/>
    </source>
</evidence>
<dbReference type="SMART" id="SM00327">
    <property type="entry name" value="VWA"/>
    <property type="match status" value="1"/>
</dbReference>
<dbReference type="InterPro" id="IPR036465">
    <property type="entry name" value="vWFA_dom_sf"/>
</dbReference>
<gene>
    <name evidence="3" type="ORF">ERX27_07965</name>
</gene>
<feature type="compositionally biased region" description="Polar residues" evidence="1">
    <location>
        <begin position="263"/>
        <end position="286"/>
    </location>
</feature>
<dbReference type="RefSeq" id="WP_133432309.1">
    <property type="nucleotide sequence ID" value="NZ_SCWA01000013.1"/>
</dbReference>
<name>A0A4R6BCM3_9STAP</name>
<dbReference type="PROSITE" id="PS50234">
    <property type="entry name" value="VWFA"/>
    <property type="match status" value="1"/>
</dbReference>
<reference evidence="3 4" key="1">
    <citation type="submission" date="2019-01" db="EMBL/GenBank/DDBJ databases">
        <title>Draft genome sequences of the type strains of six Macrococcus species.</title>
        <authorList>
            <person name="Mazhar S."/>
            <person name="Altermann E."/>
            <person name="Hill C."/>
            <person name="Mcauliffe O."/>
        </authorList>
    </citation>
    <scope>NUCLEOTIDE SEQUENCE [LARGE SCALE GENOMIC DNA]</scope>
    <source>
        <strain evidence="3 4">CCM4811</strain>
    </source>
</reference>
<feature type="compositionally biased region" description="Basic and acidic residues" evidence="1">
    <location>
        <begin position="287"/>
        <end position="299"/>
    </location>
</feature>
<keyword evidence="4" id="KW-1185">Reference proteome</keyword>
<dbReference type="PANTHER" id="PTHR41248">
    <property type="entry name" value="NORD PROTEIN"/>
    <property type="match status" value="1"/>
</dbReference>
<evidence type="ECO:0000259" key="2">
    <source>
        <dbReference type="PROSITE" id="PS50234"/>
    </source>
</evidence>
<accession>A0A4R6BCM3</accession>
<dbReference type="CDD" id="cd01454">
    <property type="entry name" value="vWA_norD_type"/>
    <property type="match status" value="1"/>
</dbReference>
<feature type="domain" description="VWFA" evidence="2">
    <location>
        <begin position="417"/>
        <end position="605"/>
    </location>
</feature>
<dbReference type="InterPro" id="IPR051928">
    <property type="entry name" value="NorD/CobT"/>
</dbReference>
<dbReference type="Gene3D" id="3.40.50.410">
    <property type="entry name" value="von Willebrand factor, type A domain"/>
    <property type="match status" value="1"/>
</dbReference>
<protein>
    <submittedName>
        <fullName evidence="3">VWA domain-containing protein</fullName>
    </submittedName>
</protein>
<dbReference type="SUPFAM" id="SSF53300">
    <property type="entry name" value="vWA-like"/>
    <property type="match status" value="1"/>
</dbReference>
<dbReference type="Proteomes" id="UP000295310">
    <property type="component" value="Unassembled WGS sequence"/>
</dbReference>
<dbReference type="Pfam" id="PF00092">
    <property type="entry name" value="VWA"/>
    <property type="match status" value="1"/>
</dbReference>
<feature type="region of interest" description="Disordered" evidence="1">
    <location>
        <begin position="244"/>
        <end position="316"/>
    </location>
</feature>
<dbReference type="AlphaFoldDB" id="A0A4R6BCM3"/>
<organism evidence="3 4">
    <name type="scientific">Macrococcus brunensis</name>
    <dbReference type="NCBI Taxonomy" id="198483"/>
    <lineage>
        <taxon>Bacteria</taxon>
        <taxon>Bacillati</taxon>
        <taxon>Bacillota</taxon>
        <taxon>Bacilli</taxon>
        <taxon>Bacillales</taxon>
        <taxon>Staphylococcaceae</taxon>
        <taxon>Macrococcus</taxon>
    </lineage>
</organism>
<evidence type="ECO:0000256" key="1">
    <source>
        <dbReference type="SAM" id="MobiDB-lite"/>
    </source>
</evidence>
<sequence>MSEKFILFNDEKIDASQLMMLTDLAQLIMEDNEVKVNFQKFGYYDPLEKSLNVSFKWKHRSDLDELYALKSDCLLYGMGYQYMDQQAVHELLSEELKFTKFRNQLFMLLEEYRLQKTVLHHRPAAAKYFDTRMRLKRQQNLSQIKVYETKKMPTDLLFLKIERAVLNDNILNFETDFSDEFNALIRQRLTALFELKTTTDTVDLTLSLLYIIEPLLTKDMLNDYYYLPVKLLDDIKRFKEQKATELSGKDAASGSNETEDVQAKTSQSASESAYMQTEISEGQNSRAESDSAREGHASDEPSEIMAGRGQSTTQKDGEGVDIAEELGAENEQVAIEWRTPKVTEQSRMNYSISQQEVMSEVKKLTNIIQKTIAHQNENARRQLAMGRLDRKLVNWFMDDQKRVFYKEDQQSKELDATFTLLVDASYSMEDKLEETKKGIVLFHETLKKLLIRHEVIAFNEDTFSSDQNVQLNIFDYLINYQQSLNPNMGPGIETIAAQDDNRDGLAIRVAGEMLKRRSEQQKFLIVFSDGEPSAFQYESNGIIDTHEAVMKLRREGIFVINVFLSQTPISEAVENTIKNIYNDYCVFVEGVENLPYVISPLLKKLLLQSLH</sequence>
<dbReference type="OrthoDB" id="2370292at2"/>
<dbReference type="InterPro" id="IPR002035">
    <property type="entry name" value="VWF_A"/>
</dbReference>
<dbReference type="EMBL" id="SCWA01000013">
    <property type="protein sequence ID" value="TDL95589.1"/>
    <property type="molecule type" value="Genomic_DNA"/>
</dbReference>